<keyword evidence="4 6" id="KW-0862">Zinc</keyword>
<evidence type="ECO:0000256" key="5">
    <source>
        <dbReference type="ARBA" id="ARBA00023049"/>
    </source>
</evidence>
<evidence type="ECO:0000256" key="6">
    <source>
        <dbReference type="RuleBase" id="RU368091"/>
    </source>
</evidence>
<dbReference type="InterPro" id="IPR042088">
    <property type="entry name" value="OligoPept_F_C"/>
</dbReference>
<keyword evidence="1 6" id="KW-0645">Protease</keyword>
<keyword evidence="3 6" id="KW-0378">Hydrolase</keyword>
<dbReference type="PANTHER" id="PTHR11804">
    <property type="entry name" value="PROTEASE M3 THIMET OLIGOPEPTIDASE-RELATED"/>
    <property type="match status" value="1"/>
</dbReference>
<feature type="domain" description="Oligopeptidase F N-terminal" evidence="8">
    <location>
        <begin position="117"/>
        <end position="186"/>
    </location>
</feature>
<dbReference type="InterPro" id="IPR001567">
    <property type="entry name" value="Pept_M3A_M3B_dom"/>
</dbReference>
<evidence type="ECO:0000313" key="9">
    <source>
        <dbReference type="EMBL" id="NHK98007.1"/>
    </source>
</evidence>
<keyword evidence="2 6" id="KW-0479">Metal-binding</keyword>
<feature type="domain" description="Peptidase M3A/M3B catalytic" evidence="7">
    <location>
        <begin position="208"/>
        <end position="588"/>
    </location>
</feature>
<evidence type="ECO:0000259" key="7">
    <source>
        <dbReference type="Pfam" id="PF01432"/>
    </source>
</evidence>
<dbReference type="EMBL" id="JAAOCD010000002">
    <property type="protein sequence ID" value="NHK98007.1"/>
    <property type="molecule type" value="Genomic_DNA"/>
</dbReference>
<dbReference type="Proteomes" id="UP000802098">
    <property type="component" value="Unassembled WGS sequence"/>
</dbReference>
<dbReference type="InterPro" id="IPR013647">
    <property type="entry name" value="OligopepF_N_dom"/>
</dbReference>
<dbReference type="InterPro" id="IPR004438">
    <property type="entry name" value="Peptidase_M3B"/>
</dbReference>
<accession>A0ABX0HW18</accession>
<organism evidence="9 10">
    <name type="scientific">Rubrivivax benzoatilyticus</name>
    <dbReference type="NCBI Taxonomy" id="316997"/>
    <lineage>
        <taxon>Bacteria</taxon>
        <taxon>Pseudomonadati</taxon>
        <taxon>Pseudomonadota</taxon>
        <taxon>Betaproteobacteria</taxon>
        <taxon>Burkholderiales</taxon>
        <taxon>Sphaerotilaceae</taxon>
        <taxon>Rubrivivax</taxon>
    </lineage>
</organism>
<comment type="function">
    <text evidence="6">Has oligopeptidase activity and degrades a variety of small bioactive peptides.</text>
</comment>
<dbReference type="Gene3D" id="1.20.140.70">
    <property type="entry name" value="Oligopeptidase f, N-terminal domain"/>
    <property type="match status" value="1"/>
</dbReference>
<comment type="caution">
    <text evidence="9">The sequence shown here is derived from an EMBL/GenBank/DDBJ whole genome shotgun (WGS) entry which is preliminary data.</text>
</comment>
<keyword evidence="10" id="KW-1185">Reference proteome</keyword>
<dbReference type="SUPFAM" id="SSF55486">
    <property type="entry name" value="Metalloproteases ('zincins'), catalytic domain"/>
    <property type="match status" value="1"/>
</dbReference>
<dbReference type="Pfam" id="PF08439">
    <property type="entry name" value="Peptidase_M3_N"/>
    <property type="match status" value="1"/>
</dbReference>
<comment type="similarity">
    <text evidence="6">Belongs to the peptidase M3B family.</text>
</comment>
<evidence type="ECO:0000313" key="10">
    <source>
        <dbReference type="Proteomes" id="UP000802098"/>
    </source>
</evidence>
<evidence type="ECO:0000256" key="1">
    <source>
        <dbReference type="ARBA" id="ARBA00022670"/>
    </source>
</evidence>
<reference evidence="9 10" key="1">
    <citation type="submission" date="2020-03" db="EMBL/GenBank/DDBJ databases">
        <title>Rubrivivax benzoatilyticus JA2 (sequenced after 10 years sub-culturing).</title>
        <authorList>
            <person name="Gupta D."/>
            <person name="Chintalapati S."/>
            <person name="Chintalapati V.R."/>
        </authorList>
    </citation>
    <scope>NUCLEOTIDE SEQUENCE [LARGE SCALE GENOMIC DNA]</scope>
    <source>
        <strain evidence="9 10">JA2-Mal</strain>
    </source>
</reference>
<name>A0ABX0HW18_9BURK</name>
<gene>
    <name evidence="9" type="primary">pepF</name>
    <name evidence="9" type="ORF">G7087_06430</name>
</gene>
<evidence type="ECO:0000256" key="3">
    <source>
        <dbReference type="ARBA" id="ARBA00022801"/>
    </source>
</evidence>
<dbReference type="PANTHER" id="PTHR11804:SF84">
    <property type="entry name" value="SACCHAROLYSIN"/>
    <property type="match status" value="1"/>
</dbReference>
<sequence length="610" mass="69124">MAAKPASRVRADIPAQYRWDFSPIYASWEAWEAGMREMDQRIDAFAKLQGTLKNGPDAVLAAYKAYDEIGQLQYRIYRYPQLQRDTDTRDQNVAGRFQRVGALFAKFDAASAWFTPELLTVPEATMREWLDKTPALKPYRFPILENFRRQAHVLDEKGERLMALASRANRAPNAIYSELSTSDIKFPTIRLSDGKELTLSPANYQALLSESTVQADRAAAAAAHVGTYGQTAHTYAAIYEGILQRDWFVARARNFPTTLDAALDENAIPRQVVETLIEVARQGTGPLQRYAKLRQRLLGLPSYHLYDQFVPVFRSDKTWPYEEARRQATASIAPLGQGYVQRYQKAIAPGRVDVYENDGKRSGAYSAGVYGVGPYMLLNYNDTRDAMFTFAHEAGHAMHTLLSTEHQPYATADYTIFVAEVASTTNERFLLEHLLKQTTDPKERFLLLQEAVDAIVGTFYTQVLFADFELRAHQLVERDEPVTTEVLNKLYAGLLKEYWGDAITHDEFYQYTWARIPHFFNSPYYVYQYATCFASSAQLFKAMTEGPKAGREAAVKRYLELLSSGGNDQPMKQLLKAGVDLTQRQTVQAVVDQLDELVTRMEAEAAKLAR</sequence>
<dbReference type="Pfam" id="PF01432">
    <property type="entry name" value="Peptidase_M3"/>
    <property type="match status" value="1"/>
</dbReference>
<dbReference type="CDD" id="cd09608">
    <property type="entry name" value="M3B_PepF"/>
    <property type="match status" value="1"/>
</dbReference>
<dbReference type="NCBIfam" id="TIGR00181">
    <property type="entry name" value="pepF"/>
    <property type="match status" value="1"/>
</dbReference>
<evidence type="ECO:0000256" key="4">
    <source>
        <dbReference type="ARBA" id="ARBA00022833"/>
    </source>
</evidence>
<comment type="cofactor">
    <cofactor evidence="6">
        <name>Zn(2+)</name>
        <dbReference type="ChEBI" id="CHEBI:29105"/>
    </cofactor>
    <text evidence="6">Binds 1 zinc ion.</text>
</comment>
<evidence type="ECO:0000259" key="8">
    <source>
        <dbReference type="Pfam" id="PF08439"/>
    </source>
</evidence>
<keyword evidence="5 6" id="KW-0482">Metalloprotease</keyword>
<proteinExistence type="inferred from homology"/>
<dbReference type="Gene3D" id="1.10.287.830">
    <property type="entry name" value="putative peptidase helix hairpin domain like"/>
    <property type="match status" value="1"/>
</dbReference>
<dbReference type="EC" id="3.4.24.-" evidence="6"/>
<protein>
    <recommendedName>
        <fullName evidence="6">Oligopeptidase F</fullName>
        <ecNumber evidence="6">3.4.24.-</ecNumber>
    </recommendedName>
</protein>
<dbReference type="Gene3D" id="1.10.1370.20">
    <property type="entry name" value="Oligoendopeptidase f, C-terminal domain"/>
    <property type="match status" value="1"/>
</dbReference>
<dbReference type="InterPro" id="IPR045090">
    <property type="entry name" value="Pept_M3A_M3B"/>
</dbReference>
<evidence type="ECO:0000256" key="2">
    <source>
        <dbReference type="ARBA" id="ARBA00022723"/>
    </source>
</evidence>